<dbReference type="AlphaFoldDB" id="A0AAN6RMJ2"/>
<evidence type="ECO:0000259" key="2">
    <source>
        <dbReference type="Pfam" id="PF25534"/>
    </source>
</evidence>
<dbReference type="Pfam" id="PF25534">
    <property type="entry name" value="DUF7918"/>
    <property type="match status" value="1"/>
</dbReference>
<reference evidence="3 4" key="1">
    <citation type="submission" date="2021-02" db="EMBL/GenBank/DDBJ databases">
        <title>Genome assembly of Pseudopithomyces chartarum.</title>
        <authorList>
            <person name="Jauregui R."/>
            <person name="Singh J."/>
            <person name="Voisey C."/>
        </authorList>
    </citation>
    <scope>NUCLEOTIDE SEQUENCE [LARGE SCALE GENOMIC DNA]</scope>
    <source>
        <strain evidence="3 4">AGR01</strain>
    </source>
</reference>
<evidence type="ECO:0000313" key="4">
    <source>
        <dbReference type="Proteomes" id="UP001280581"/>
    </source>
</evidence>
<evidence type="ECO:0000256" key="1">
    <source>
        <dbReference type="SAM" id="MobiDB-lite"/>
    </source>
</evidence>
<dbReference type="PANTHER" id="PTHR36223">
    <property type="entry name" value="BETA-LACTAMASE-TYPE TRANSPEPTIDASE FOLD DOMAIN CONTAINING PROTEIN"/>
    <property type="match status" value="1"/>
</dbReference>
<dbReference type="EMBL" id="WVTA01000002">
    <property type="protein sequence ID" value="KAK3216054.1"/>
    <property type="molecule type" value="Genomic_DNA"/>
</dbReference>
<protein>
    <recommendedName>
        <fullName evidence="2">DUF7918 domain-containing protein</fullName>
    </recommendedName>
</protein>
<dbReference type="Proteomes" id="UP001280581">
    <property type="component" value="Unassembled WGS sequence"/>
</dbReference>
<gene>
    <name evidence="3" type="ORF">GRF29_8g1984514</name>
</gene>
<feature type="domain" description="DUF7918" evidence="2">
    <location>
        <begin position="10"/>
        <end position="228"/>
    </location>
</feature>
<dbReference type="InterPro" id="IPR057678">
    <property type="entry name" value="DUF7918"/>
</dbReference>
<accession>A0AAN6RMJ2</accession>
<keyword evidence="4" id="KW-1185">Reference proteome</keyword>
<feature type="region of interest" description="Disordered" evidence="1">
    <location>
        <begin position="265"/>
        <end position="287"/>
    </location>
</feature>
<comment type="caution">
    <text evidence="3">The sequence shown here is derived from an EMBL/GenBank/DDBJ whole genome shotgun (WGS) entry which is preliminary data.</text>
</comment>
<dbReference type="PANTHER" id="PTHR36223:SF1">
    <property type="entry name" value="TRANSCRIPTION ELONGATION FACTOR EAF N-TERMINAL DOMAIN-CONTAINING PROTEIN"/>
    <property type="match status" value="1"/>
</dbReference>
<organism evidence="3 4">
    <name type="scientific">Pseudopithomyces chartarum</name>
    <dbReference type="NCBI Taxonomy" id="1892770"/>
    <lineage>
        <taxon>Eukaryota</taxon>
        <taxon>Fungi</taxon>
        <taxon>Dikarya</taxon>
        <taxon>Ascomycota</taxon>
        <taxon>Pezizomycotina</taxon>
        <taxon>Dothideomycetes</taxon>
        <taxon>Pleosporomycetidae</taxon>
        <taxon>Pleosporales</taxon>
        <taxon>Massarineae</taxon>
        <taxon>Didymosphaeriaceae</taxon>
        <taxon>Pseudopithomyces</taxon>
    </lineage>
</organism>
<sequence>MAITEAEPNLTAQVYVDGAPLEEYENDENVDTPNSTTNYVEATVGAAFEIEWAFTPHFRARHDVKLQITLDGHRGQSHFLSKEHFTNGNIGRLDGIVIMKQDQCLVRKYTFADIDIDETHSGRVDNKLLDRIKKVGSITLECIWVRILEHGKLGQTKDLEKKLDKIPEKALKGRAVSTYVKLGQPQNLAKSINSVDYNYLADKRPFAMFTFKYRSRKDLQALLIVPRSPSPIPLEERDIESLNIQEMRELLRRHKERERAQKYVKLEPGQRRTRSMISGDDESGENKQDVLFISSGPSKRFKHSVAVDSQGRETIDLT</sequence>
<proteinExistence type="predicted"/>
<name>A0AAN6RMJ2_9PLEO</name>
<evidence type="ECO:0000313" key="3">
    <source>
        <dbReference type="EMBL" id="KAK3216054.1"/>
    </source>
</evidence>